<dbReference type="InterPro" id="IPR011021">
    <property type="entry name" value="Arrestin-like_N"/>
</dbReference>
<evidence type="ECO:0000259" key="2">
    <source>
        <dbReference type="SMART" id="SM01017"/>
    </source>
</evidence>
<evidence type="ECO:0000256" key="1">
    <source>
        <dbReference type="SAM" id="MobiDB-lite"/>
    </source>
</evidence>
<dbReference type="PANTHER" id="PTHR11188:SF17">
    <property type="entry name" value="FI21816P1"/>
    <property type="match status" value="1"/>
</dbReference>
<dbReference type="GO" id="GO:0005886">
    <property type="term" value="C:plasma membrane"/>
    <property type="evidence" value="ECO:0007669"/>
    <property type="project" value="TreeGrafter"/>
</dbReference>
<dbReference type="Pfam" id="PF00339">
    <property type="entry name" value="Arrestin_N"/>
    <property type="match status" value="1"/>
</dbReference>
<feature type="compositionally biased region" description="Low complexity" evidence="1">
    <location>
        <begin position="680"/>
        <end position="693"/>
    </location>
</feature>
<dbReference type="AlphaFoldDB" id="A0A0W0DDU1"/>
<evidence type="ECO:0000313" key="4">
    <source>
        <dbReference type="Proteomes" id="UP000054886"/>
    </source>
</evidence>
<feature type="domain" description="Arrestin C-terminal-like" evidence="2">
    <location>
        <begin position="224"/>
        <end position="379"/>
    </location>
</feature>
<dbReference type="GO" id="GO:0070086">
    <property type="term" value="P:ubiquitin-dependent endocytosis"/>
    <property type="evidence" value="ECO:0007669"/>
    <property type="project" value="TreeGrafter"/>
</dbReference>
<dbReference type="GO" id="GO:0031625">
    <property type="term" value="F:ubiquitin protein ligase binding"/>
    <property type="evidence" value="ECO:0007669"/>
    <property type="project" value="TreeGrafter"/>
</dbReference>
<dbReference type="SMART" id="SM01017">
    <property type="entry name" value="Arrestin_C"/>
    <property type="match status" value="1"/>
</dbReference>
<dbReference type="InterPro" id="IPR011022">
    <property type="entry name" value="Arrestin_C-like"/>
</dbReference>
<proteinExistence type="predicted"/>
<comment type="caution">
    <text evidence="3">The sequence shown here is derived from an EMBL/GenBank/DDBJ whole genome shotgun (WGS) entry which is preliminary data.</text>
</comment>
<dbReference type="Proteomes" id="UP000054886">
    <property type="component" value="Unassembled WGS sequence"/>
</dbReference>
<dbReference type="Gene3D" id="2.60.40.640">
    <property type="match status" value="1"/>
</dbReference>
<dbReference type="VEuPathDB" id="FungiDB:B1J91_K10714g"/>
<protein>
    <submittedName>
        <fullName evidence="3">Protein ROD1</fullName>
    </submittedName>
</protein>
<reference evidence="3 4" key="1">
    <citation type="submission" date="2015-10" db="EMBL/GenBank/DDBJ databases">
        <title>Draft genomes sequences of Candida glabrata isolates 1A, 1B, 2A, 2B, 3A and 3B.</title>
        <authorList>
            <person name="Haavelsrud O.E."/>
            <person name="Gaustad P."/>
        </authorList>
    </citation>
    <scope>NUCLEOTIDE SEQUENCE [LARGE SCALE GENOMIC DNA]</scope>
    <source>
        <strain evidence="3">910700640</strain>
    </source>
</reference>
<evidence type="ECO:0000313" key="3">
    <source>
        <dbReference type="EMBL" id="KTB02510.1"/>
    </source>
</evidence>
<organism evidence="3 4">
    <name type="scientific">Candida glabrata</name>
    <name type="common">Yeast</name>
    <name type="synonym">Torulopsis glabrata</name>
    <dbReference type="NCBI Taxonomy" id="5478"/>
    <lineage>
        <taxon>Eukaryota</taxon>
        <taxon>Fungi</taxon>
        <taxon>Dikarya</taxon>
        <taxon>Ascomycota</taxon>
        <taxon>Saccharomycotina</taxon>
        <taxon>Saccharomycetes</taxon>
        <taxon>Saccharomycetales</taxon>
        <taxon>Saccharomycetaceae</taxon>
        <taxon>Nakaseomyces</taxon>
    </lineage>
</organism>
<dbReference type="InterPro" id="IPR014752">
    <property type="entry name" value="Arrestin-like_C"/>
</dbReference>
<dbReference type="PANTHER" id="PTHR11188">
    <property type="entry name" value="ARRESTIN DOMAIN CONTAINING PROTEIN"/>
    <property type="match status" value="1"/>
</dbReference>
<accession>A0A0W0DDU1</accession>
<dbReference type="GO" id="GO:0030674">
    <property type="term" value="F:protein-macromolecule adaptor activity"/>
    <property type="evidence" value="ECO:0007669"/>
    <property type="project" value="TreeGrafter"/>
</dbReference>
<name>A0A0W0DDU1_CANGB</name>
<dbReference type="Pfam" id="PF02752">
    <property type="entry name" value="Arrestin_C"/>
    <property type="match status" value="1"/>
</dbReference>
<sequence length="705" mass="79142">MTSPDQELLFDIQVDNDRDGGVVLLKGCPDEAASVLLSGNIMLSVKEPIRIKNLSLKLCGKLKLRLPDTNNKRERYYRKVFFEHEWNSFDIHGCTTSSYNSIGPNGSLVHGANDDQNKTMKSLVCRGAKSTTSLHNMAFDSTSSKYYTLIKGNYELPFNIVLPGTLPESIEGIPGVLLTYNLIANLEQMNPTATILCQKHLRVIRTLSADAVELSESVLFTNTWPKKVEYSISVPTKAVAIGSTTPVNILLVPLLKGLKLGSIRMTLIEKYSYGSKSDPKQVEKERKVTQMKIRNPLKELARNVNFQDDEDNSEFKDSWDLQAYLKIPPDLMKCSPDCFTLERIKCRHQIKVVASLINPDNHISELRATLSIQLYVSPYIELFTKPYNSLYVTVEGDENSLKKEHRWSSTPFNQDDRKIFMNSGNNAKINCTSLAHNRSMNGLMAPPNYEMHFYDKLCHDTPVGGSALHSPIHMTNDSIISNEDSLHKLDGTLRDLHLEDRDSDYYSNMNGLSLPTSAGEFNKIDEIQELPSDINLSYFSNDYILKDRDAAKCLSQSSKDSNPDLRKFSRVPSYDMAVLTPTIDEELPPVYSDNPSPVVNTPQSRTAKSFTHEKHHPGLHMNLARCNSAGLGTSRPWPKSTSPVGKGPLVNMGMEFNTLQTRISTRSRSRTVHSVANEKSSSPLSLSPRQRSTSFVSIRNILNKR</sequence>
<dbReference type="VEuPathDB" id="FungiDB:GWK60_K10483"/>
<gene>
    <name evidence="3" type="ORF">AO440_003701</name>
</gene>
<dbReference type="VEuPathDB" id="FungiDB:GVI51_K10527"/>
<dbReference type="EMBL" id="LLZZ01000124">
    <property type="protein sequence ID" value="KTB02510.1"/>
    <property type="molecule type" value="Genomic_DNA"/>
</dbReference>
<feature type="region of interest" description="Disordered" evidence="1">
    <location>
        <begin position="663"/>
        <end position="693"/>
    </location>
</feature>
<dbReference type="InterPro" id="IPR050357">
    <property type="entry name" value="Arrestin_domain-protein"/>
</dbReference>
<dbReference type="GO" id="GO:0005829">
    <property type="term" value="C:cytosol"/>
    <property type="evidence" value="ECO:0007669"/>
    <property type="project" value="TreeGrafter"/>
</dbReference>
<dbReference type="VEuPathDB" id="FungiDB:CAGL0K10714g"/>